<evidence type="ECO:0000313" key="2">
    <source>
        <dbReference type="Proteomes" id="UP001163046"/>
    </source>
</evidence>
<comment type="caution">
    <text evidence="1">The sequence shown here is derived from an EMBL/GenBank/DDBJ whole genome shotgun (WGS) entry which is preliminary data.</text>
</comment>
<evidence type="ECO:0000313" key="1">
    <source>
        <dbReference type="EMBL" id="KAJ7328558.1"/>
    </source>
</evidence>
<protein>
    <submittedName>
        <fullName evidence="1">Uncharacterized protein</fullName>
    </submittedName>
</protein>
<keyword evidence="2" id="KW-1185">Reference proteome</keyword>
<reference evidence="1" key="1">
    <citation type="submission" date="2023-01" db="EMBL/GenBank/DDBJ databases">
        <title>Genome assembly of the deep-sea coral Lophelia pertusa.</title>
        <authorList>
            <person name="Herrera S."/>
            <person name="Cordes E."/>
        </authorList>
    </citation>
    <scope>NUCLEOTIDE SEQUENCE</scope>
    <source>
        <strain evidence="1">USNM1676648</strain>
        <tissue evidence="1">Polyp</tissue>
    </source>
</reference>
<organism evidence="1 2">
    <name type="scientific">Desmophyllum pertusum</name>
    <dbReference type="NCBI Taxonomy" id="174260"/>
    <lineage>
        <taxon>Eukaryota</taxon>
        <taxon>Metazoa</taxon>
        <taxon>Cnidaria</taxon>
        <taxon>Anthozoa</taxon>
        <taxon>Hexacorallia</taxon>
        <taxon>Scleractinia</taxon>
        <taxon>Caryophylliina</taxon>
        <taxon>Caryophylliidae</taxon>
        <taxon>Desmophyllum</taxon>
    </lineage>
</organism>
<proteinExistence type="predicted"/>
<accession>A0A9W9YA74</accession>
<dbReference type="EMBL" id="MU827796">
    <property type="protein sequence ID" value="KAJ7328558.1"/>
    <property type="molecule type" value="Genomic_DNA"/>
</dbReference>
<name>A0A9W9YA74_9CNID</name>
<sequence length="93" mass="10528">MNHWGLAVFNIKQVMVRFDDGYHLPVSDAQKKNVLALLETCFCETGDSTFLSRNWGVGRFQVPMPDQTPIPGGSWKLWCCSSEVCPRPLQGKR</sequence>
<dbReference type="AlphaFoldDB" id="A0A9W9YA74"/>
<dbReference type="Proteomes" id="UP001163046">
    <property type="component" value="Unassembled WGS sequence"/>
</dbReference>
<gene>
    <name evidence="1" type="ORF">OS493_024474</name>
</gene>